<evidence type="ECO:0000256" key="3">
    <source>
        <dbReference type="ARBA" id="ARBA00023014"/>
    </source>
</evidence>
<keyword evidence="2" id="KW-0408">Iron</keyword>
<dbReference type="EMBL" id="JARLKZ010000016">
    <property type="protein sequence ID" value="MEC0242456.1"/>
    <property type="molecule type" value="Genomic_DNA"/>
</dbReference>
<feature type="domain" description="Nitrite/sulphite reductase 4Fe-4S" evidence="4">
    <location>
        <begin position="107"/>
        <end position="205"/>
    </location>
</feature>
<comment type="caution">
    <text evidence="5">The sequence shown here is derived from an EMBL/GenBank/DDBJ whole genome shotgun (WGS) entry which is preliminary data.</text>
</comment>
<dbReference type="InterPro" id="IPR045854">
    <property type="entry name" value="NO2/SO3_Rdtase_4Fe4S_sf"/>
</dbReference>
<dbReference type="Proteomes" id="UP001344632">
    <property type="component" value="Unassembled WGS sequence"/>
</dbReference>
<keyword evidence="3" id="KW-0411">Iron-sulfur</keyword>
<evidence type="ECO:0000259" key="4">
    <source>
        <dbReference type="Pfam" id="PF01077"/>
    </source>
</evidence>
<evidence type="ECO:0000313" key="5">
    <source>
        <dbReference type="EMBL" id="MEC0242456.1"/>
    </source>
</evidence>
<dbReference type="InterPro" id="IPR006067">
    <property type="entry name" value="NO2/SO3_Rdtase_4Fe4S_dom"/>
</dbReference>
<sequence>MMTGTIKLAVSSPIQVGGNILTSEQLAIITAAVGPKGSVEVTPFRQIYVEVPLTEQKRVSEQLVKGGLEIFPAGAVIKGLIACQFCNGAEAAGLNTARTLNLAVAGIETPAPLKIGYAGCALGTSEPLLKDISVVKMKDRFNIYAGGEPKGIKTAIAELLIAELEESQIIPIILRIIDFYKSNAKGKEKFSKFMRRMTVDRMRDIAGSTTLGR</sequence>
<reference evidence="5 6" key="1">
    <citation type="submission" date="2023-03" db="EMBL/GenBank/DDBJ databases">
        <title>Bacillus Genome Sequencing.</title>
        <authorList>
            <person name="Dunlap C."/>
        </authorList>
    </citation>
    <scope>NUCLEOTIDE SEQUENCE [LARGE SCALE GENOMIC DNA]</scope>
    <source>
        <strain evidence="5 6">BD-525</strain>
    </source>
</reference>
<dbReference type="RefSeq" id="WP_326090232.1">
    <property type="nucleotide sequence ID" value="NZ_JARLKZ010000016.1"/>
</dbReference>
<keyword evidence="6" id="KW-1185">Reference proteome</keyword>
<protein>
    <submittedName>
        <fullName evidence="5">Nitrite reductase</fullName>
    </submittedName>
</protein>
<gene>
    <name evidence="5" type="ORF">P4H66_21840</name>
</gene>
<evidence type="ECO:0000256" key="2">
    <source>
        <dbReference type="ARBA" id="ARBA00023004"/>
    </source>
</evidence>
<evidence type="ECO:0000256" key="1">
    <source>
        <dbReference type="ARBA" id="ARBA00022723"/>
    </source>
</evidence>
<dbReference type="Pfam" id="PF01077">
    <property type="entry name" value="NIR_SIR"/>
    <property type="match status" value="1"/>
</dbReference>
<organism evidence="5 6">
    <name type="scientific">Paenibacillus dokdonensis</name>
    <dbReference type="NCBI Taxonomy" id="2567944"/>
    <lineage>
        <taxon>Bacteria</taxon>
        <taxon>Bacillati</taxon>
        <taxon>Bacillota</taxon>
        <taxon>Bacilli</taxon>
        <taxon>Bacillales</taxon>
        <taxon>Paenibacillaceae</taxon>
        <taxon>Paenibacillus</taxon>
    </lineage>
</organism>
<dbReference type="SUPFAM" id="SSF56014">
    <property type="entry name" value="Nitrite and sulphite reductase 4Fe-4S domain-like"/>
    <property type="match status" value="1"/>
</dbReference>
<name>A0ABU6GVR2_9BACL</name>
<proteinExistence type="predicted"/>
<dbReference type="Gene3D" id="3.30.413.10">
    <property type="entry name" value="Sulfite Reductase Hemoprotein, domain 1"/>
    <property type="match status" value="1"/>
</dbReference>
<keyword evidence="1" id="KW-0479">Metal-binding</keyword>
<accession>A0ABU6GVR2</accession>
<evidence type="ECO:0000313" key="6">
    <source>
        <dbReference type="Proteomes" id="UP001344632"/>
    </source>
</evidence>